<dbReference type="RefSeq" id="XP_067820707.1">
    <property type="nucleotide sequence ID" value="XM_067965354.1"/>
</dbReference>
<dbReference type="EMBL" id="SHOA02000004">
    <property type="protein sequence ID" value="TDH71208.1"/>
    <property type="molecule type" value="Genomic_DNA"/>
</dbReference>
<comment type="caution">
    <text evidence="1">The sequence shown here is derived from an EMBL/GenBank/DDBJ whole genome shotgun (WGS) entry which is preliminary data.</text>
</comment>
<gene>
    <name evidence="1" type="ORF">CCR75_007293</name>
</gene>
<organism evidence="1 2">
    <name type="scientific">Bremia lactucae</name>
    <name type="common">Lettuce downy mildew</name>
    <dbReference type="NCBI Taxonomy" id="4779"/>
    <lineage>
        <taxon>Eukaryota</taxon>
        <taxon>Sar</taxon>
        <taxon>Stramenopiles</taxon>
        <taxon>Oomycota</taxon>
        <taxon>Peronosporomycetes</taxon>
        <taxon>Peronosporales</taxon>
        <taxon>Peronosporaceae</taxon>
        <taxon>Bremia</taxon>
    </lineage>
</organism>
<dbReference type="Proteomes" id="UP000294530">
    <property type="component" value="Unassembled WGS sequence"/>
</dbReference>
<dbReference type="GeneID" id="94351025"/>
<evidence type="ECO:0000313" key="1">
    <source>
        <dbReference type="EMBL" id="TDH71208.1"/>
    </source>
</evidence>
<keyword evidence="2" id="KW-1185">Reference proteome</keyword>
<dbReference type="KEGG" id="blac:94351025"/>
<protein>
    <submittedName>
        <fullName evidence="1">Uncharacterized protein</fullName>
    </submittedName>
</protein>
<sequence length="90" mass="10722">MDRYQVGNFYLRLANRCETHGKGDYKAKWLSMICRIHTMRSFSSLWNRIDAVTNSLHLFLEQLYVRWKNDQAYSTALVLIVLNYNSSRQT</sequence>
<dbReference type="AlphaFoldDB" id="A0A976FQR0"/>
<proteinExistence type="predicted"/>
<evidence type="ECO:0000313" key="2">
    <source>
        <dbReference type="Proteomes" id="UP000294530"/>
    </source>
</evidence>
<name>A0A976FQR0_BRELC</name>
<reference evidence="1 2" key="1">
    <citation type="journal article" date="2021" name="Genome Biol.">
        <title>AFLAP: assembly-free linkage analysis pipeline using k-mers from genome sequencing data.</title>
        <authorList>
            <person name="Fletcher K."/>
            <person name="Zhang L."/>
            <person name="Gil J."/>
            <person name="Han R."/>
            <person name="Cavanaugh K."/>
            <person name="Michelmore R."/>
        </authorList>
    </citation>
    <scope>NUCLEOTIDE SEQUENCE [LARGE SCALE GENOMIC DNA]</scope>
    <source>
        <strain evidence="1 2">SF5</strain>
    </source>
</reference>
<accession>A0A976FQR0</accession>